<dbReference type="AlphaFoldDB" id="A0A3U4W940"/>
<name>A0A3U4W940_SALET</name>
<protein>
    <submittedName>
        <fullName evidence="1">Uncharacterized protein</fullName>
    </submittedName>
</protein>
<sequence length="187" mass="21135">MAQLTFKNVSISDFTLQDQSPQYSNQSWTGALIQRSTGVQWYDYQFTLSFNQKDRLEVLAFLAQYRQGKPFQMSMGHLSQYNGSQSGTVTSKVAVNRGLYKVQTNLPQTLEVGAMIQFANHKKLYTVVQNTGSELSLFPALQANVQLGETIFYNGLVIEGTLAPDNDYQMPVTNLVQMQFKCHEVVR</sequence>
<dbReference type="RefSeq" id="WP_051129209.1">
    <property type="nucleotide sequence ID" value="NZ_CP033384.2"/>
</dbReference>
<reference evidence="1" key="2">
    <citation type="submission" date="2019-10" db="EMBL/GenBank/DDBJ databases">
        <authorList>
            <consortium name="NCBI Pathogen Detection Project"/>
        </authorList>
    </citation>
    <scope>NUCLEOTIDE SEQUENCE</scope>
    <source>
        <strain evidence="1">Salmonella enterica</strain>
    </source>
</reference>
<proteinExistence type="predicted"/>
<accession>A0A3U4W940</accession>
<organism evidence="1">
    <name type="scientific">Salmonella enterica I</name>
    <dbReference type="NCBI Taxonomy" id="59201"/>
    <lineage>
        <taxon>Bacteria</taxon>
        <taxon>Pseudomonadati</taxon>
        <taxon>Pseudomonadota</taxon>
        <taxon>Gammaproteobacteria</taxon>
        <taxon>Enterobacterales</taxon>
        <taxon>Enterobacteriaceae</taxon>
        <taxon>Salmonella</taxon>
    </lineage>
</organism>
<reference evidence="1" key="1">
    <citation type="journal article" date="2018" name="Genome Biol.">
        <title>SKESA: strategic k-mer extension for scrupulous assemblies.</title>
        <authorList>
            <person name="Souvorov A."/>
            <person name="Agarwala R."/>
            <person name="Lipman D.J."/>
        </authorList>
    </citation>
    <scope>NUCLEOTIDE SEQUENCE</scope>
    <source>
        <strain evidence="1">Salmonella enterica</strain>
    </source>
</reference>
<comment type="caution">
    <text evidence="1">The sequence shown here is derived from an EMBL/GenBank/DDBJ whole genome shotgun (WGS) entry which is preliminary data.</text>
</comment>
<evidence type="ECO:0000313" key="1">
    <source>
        <dbReference type="EMBL" id="HAB2269562.1"/>
    </source>
</evidence>
<dbReference type="EMBL" id="DAAGAO010000001">
    <property type="protein sequence ID" value="HAB2269562.1"/>
    <property type="molecule type" value="Genomic_DNA"/>
</dbReference>
<gene>
    <name evidence="1" type="ORF">GB338_00795</name>
</gene>